<feature type="transmembrane region" description="Helical" evidence="2">
    <location>
        <begin position="6"/>
        <end position="33"/>
    </location>
</feature>
<dbReference type="InterPro" id="IPR019734">
    <property type="entry name" value="TPR_rpt"/>
</dbReference>
<dbReference type="Gene3D" id="1.25.40.10">
    <property type="entry name" value="Tetratricopeptide repeat domain"/>
    <property type="match status" value="2"/>
</dbReference>
<proteinExistence type="predicted"/>
<sequence length="241" mass="27388">MGYYWTYYLAVMFAAYAVENPWVCLIVVLFFALRRFLPDPVAIARNLGRIGRLRAQAELNAANVIARRDLGRSYLELRMPKTALKYLDQAATIDPKNRDVAYLRGNALLRARRPEEALAALGISLGIDPETGEFRSTAGHQGTANASSRDGDAYLAAAEALEQLERWEQMEEVLSAAARCNMSSLEALVRLARVRHRLRDEKGAHEALDEARRTWRQLPRFSRRGQFAWWLRAQLGRFVLP</sequence>
<keyword evidence="2" id="KW-0472">Membrane</keyword>
<keyword evidence="1" id="KW-0802">TPR repeat</keyword>
<keyword evidence="2" id="KW-0812">Transmembrane</keyword>
<gene>
    <name evidence="3" type="ORF">LZC95_29755</name>
</gene>
<dbReference type="EMBL" id="CP089982">
    <property type="protein sequence ID" value="WXA90626.1"/>
    <property type="molecule type" value="Genomic_DNA"/>
</dbReference>
<reference evidence="3 4" key="1">
    <citation type="submission" date="2021-12" db="EMBL/GenBank/DDBJ databases">
        <title>Discovery of the Pendulisporaceae a myxobacterial family with distinct sporulation behavior and unique specialized metabolism.</title>
        <authorList>
            <person name="Garcia R."/>
            <person name="Popoff A."/>
            <person name="Bader C.D."/>
            <person name="Loehr J."/>
            <person name="Walesch S."/>
            <person name="Walt C."/>
            <person name="Boldt J."/>
            <person name="Bunk B."/>
            <person name="Haeckl F.J.F.P.J."/>
            <person name="Gunesch A.P."/>
            <person name="Birkelbach J."/>
            <person name="Nuebel U."/>
            <person name="Pietschmann T."/>
            <person name="Bach T."/>
            <person name="Mueller R."/>
        </authorList>
    </citation>
    <scope>NUCLEOTIDE SEQUENCE [LARGE SCALE GENOMIC DNA]</scope>
    <source>
        <strain evidence="3 4">MSr12523</strain>
    </source>
</reference>
<protein>
    <submittedName>
        <fullName evidence="3">Tetratricopeptide repeat protein</fullName>
    </submittedName>
</protein>
<evidence type="ECO:0000256" key="1">
    <source>
        <dbReference type="PROSITE-ProRule" id="PRU00339"/>
    </source>
</evidence>
<dbReference type="RefSeq" id="WP_394841243.1">
    <property type="nucleotide sequence ID" value="NZ_CP089982.1"/>
</dbReference>
<keyword evidence="2" id="KW-1133">Transmembrane helix</keyword>
<dbReference type="SUPFAM" id="SSF48452">
    <property type="entry name" value="TPR-like"/>
    <property type="match status" value="1"/>
</dbReference>
<dbReference type="Pfam" id="PF14559">
    <property type="entry name" value="TPR_19"/>
    <property type="match status" value="1"/>
</dbReference>
<keyword evidence="4" id="KW-1185">Reference proteome</keyword>
<evidence type="ECO:0000256" key="2">
    <source>
        <dbReference type="SAM" id="Phobius"/>
    </source>
</evidence>
<evidence type="ECO:0000313" key="3">
    <source>
        <dbReference type="EMBL" id="WXA90626.1"/>
    </source>
</evidence>
<accession>A0ABZ2JW49</accession>
<dbReference type="Proteomes" id="UP001379533">
    <property type="component" value="Chromosome"/>
</dbReference>
<evidence type="ECO:0000313" key="4">
    <source>
        <dbReference type="Proteomes" id="UP001379533"/>
    </source>
</evidence>
<dbReference type="PROSITE" id="PS50005">
    <property type="entry name" value="TPR"/>
    <property type="match status" value="1"/>
</dbReference>
<name>A0ABZ2JW49_9BACT</name>
<organism evidence="3 4">
    <name type="scientific">Pendulispora brunnea</name>
    <dbReference type="NCBI Taxonomy" id="2905690"/>
    <lineage>
        <taxon>Bacteria</taxon>
        <taxon>Pseudomonadati</taxon>
        <taxon>Myxococcota</taxon>
        <taxon>Myxococcia</taxon>
        <taxon>Myxococcales</taxon>
        <taxon>Sorangiineae</taxon>
        <taxon>Pendulisporaceae</taxon>
        <taxon>Pendulispora</taxon>
    </lineage>
</organism>
<dbReference type="SMART" id="SM00028">
    <property type="entry name" value="TPR"/>
    <property type="match status" value="3"/>
</dbReference>
<feature type="repeat" description="TPR" evidence="1">
    <location>
        <begin position="64"/>
        <end position="97"/>
    </location>
</feature>
<dbReference type="InterPro" id="IPR011990">
    <property type="entry name" value="TPR-like_helical_dom_sf"/>
</dbReference>